<dbReference type="AlphaFoldDB" id="A0A151AJP0"/>
<gene>
    <name evidence="3" type="ORF">HAPAU_04830</name>
</gene>
<evidence type="ECO:0000259" key="2">
    <source>
        <dbReference type="Pfam" id="PF26409"/>
    </source>
</evidence>
<dbReference type="EMBL" id="LTAZ01000001">
    <property type="protein sequence ID" value="KYH27812.1"/>
    <property type="molecule type" value="Genomic_DNA"/>
</dbReference>
<dbReference type="RefSeq" id="WP_066379024.1">
    <property type="nucleotide sequence ID" value="NZ_LTAZ01000001.1"/>
</dbReference>
<dbReference type="Pfam" id="PF26409">
    <property type="entry name" value="DUF8107"/>
    <property type="match status" value="1"/>
</dbReference>
<protein>
    <recommendedName>
        <fullName evidence="2">DUF8107 domain-containing protein</fullName>
    </recommendedName>
</protein>
<reference evidence="3 4" key="1">
    <citation type="submission" date="2016-02" db="EMBL/GenBank/DDBJ databases">
        <title>Genome sequence of Halalkalicoccus paucihalophilus DSM 24557.</title>
        <authorList>
            <person name="Poehlein A."/>
            <person name="Daniel R."/>
        </authorList>
    </citation>
    <scope>NUCLEOTIDE SEQUENCE [LARGE SCALE GENOMIC DNA]</scope>
    <source>
        <strain evidence="3 4">DSM 24557</strain>
    </source>
</reference>
<sequence length="59" mass="6425">MARSRGDPRVLFVLNVVLSSLFCYLVLRGLAFVGAVEFTWVLLAGSTAALVVVTRLVTR</sequence>
<evidence type="ECO:0000256" key="1">
    <source>
        <dbReference type="SAM" id="Phobius"/>
    </source>
</evidence>
<keyword evidence="1" id="KW-0812">Transmembrane</keyword>
<proteinExistence type="predicted"/>
<keyword evidence="4" id="KW-1185">Reference proteome</keyword>
<evidence type="ECO:0000313" key="4">
    <source>
        <dbReference type="Proteomes" id="UP000075321"/>
    </source>
</evidence>
<feature type="transmembrane region" description="Helical" evidence="1">
    <location>
        <begin position="38"/>
        <end position="57"/>
    </location>
</feature>
<name>A0A151AJP0_9EURY</name>
<dbReference type="InterPro" id="IPR058420">
    <property type="entry name" value="DUF8107"/>
</dbReference>
<feature type="domain" description="DUF8107" evidence="2">
    <location>
        <begin position="2"/>
        <end position="59"/>
    </location>
</feature>
<dbReference type="PATRIC" id="fig|1008153.3.peg.486"/>
<keyword evidence="1" id="KW-0472">Membrane</keyword>
<keyword evidence="1" id="KW-1133">Transmembrane helix</keyword>
<organism evidence="3 4">
    <name type="scientific">Halalkalicoccus paucihalophilus</name>
    <dbReference type="NCBI Taxonomy" id="1008153"/>
    <lineage>
        <taxon>Archaea</taxon>
        <taxon>Methanobacteriati</taxon>
        <taxon>Methanobacteriota</taxon>
        <taxon>Stenosarchaea group</taxon>
        <taxon>Halobacteria</taxon>
        <taxon>Halobacteriales</taxon>
        <taxon>Halococcaceae</taxon>
        <taxon>Halalkalicoccus</taxon>
    </lineage>
</organism>
<dbReference type="Proteomes" id="UP000075321">
    <property type="component" value="Unassembled WGS sequence"/>
</dbReference>
<evidence type="ECO:0000313" key="3">
    <source>
        <dbReference type="EMBL" id="KYH27812.1"/>
    </source>
</evidence>
<accession>A0A151AJP0</accession>
<comment type="caution">
    <text evidence="3">The sequence shown here is derived from an EMBL/GenBank/DDBJ whole genome shotgun (WGS) entry which is preliminary data.</text>
</comment>
<feature type="transmembrane region" description="Helical" evidence="1">
    <location>
        <begin position="12"/>
        <end position="32"/>
    </location>
</feature>